<evidence type="ECO:0000313" key="11">
    <source>
        <dbReference type="EMBL" id="MBK5925979.1"/>
    </source>
</evidence>
<dbReference type="AlphaFoldDB" id="A0A934WHK0"/>
<protein>
    <recommendedName>
        <fullName evidence="9">TRAP transporter small permease protein</fullName>
    </recommendedName>
</protein>
<evidence type="ECO:0000256" key="4">
    <source>
        <dbReference type="ARBA" id="ARBA00022519"/>
    </source>
</evidence>
<reference evidence="11" key="1">
    <citation type="submission" date="2017-05" db="EMBL/GenBank/DDBJ databases">
        <authorList>
            <person name="Imhoff J.F."/>
            <person name="Rahn T."/>
            <person name="Kuenzel S."/>
            <person name="Neulinger S.C."/>
        </authorList>
    </citation>
    <scope>NUCLEOTIDE SEQUENCE</scope>
    <source>
        <strain evidence="11">LMG 28126</strain>
    </source>
</reference>
<keyword evidence="12" id="KW-1185">Reference proteome</keyword>
<comment type="subcellular location">
    <subcellularLocation>
        <location evidence="1 9">Cell inner membrane</location>
        <topology evidence="1 9">Multi-pass membrane protein</topology>
    </subcellularLocation>
</comment>
<keyword evidence="6 9" id="KW-1133">Transmembrane helix</keyword>
<comment type="caution">
    <text evidence="11">The sequence shown here is derived from an EMBL/GenBank/DDBJ whole genome shotgun (WGS) entry which is preliminary data.</text>
</comment>
<dbReference type="Pfam" id="PF04290">
    <property type="entry name" value="DctQ"/>
    <property type="match status" value="1"/>
</dbReference>
<feature type="domain" description="Tripartite ATP-independent periplasmic transporters DctQ component" evidence="10">
    <location>
        <begin position="24"/>
        <end position="166"/>
    </location>
</feature>
<dbReference type="PANTHER" id="PTHR35011:SF10">
    <property type="entry name" value="TRAP TRANSPORTER SMALL PERMEASE PROTEIN"/>
    <property type="match status" value="1"/>
</dbReference>
<dbReference type="PANTHER" id="PTHR35011">
    <property type="entry name" value="2,3-DIKETO-L-GULONATE TRAP TRANSPORTER SMALL PERMEASE PROTEIN YIAM"/>
    <property type="match status" value="1"/>
</dbReference>
<evidence type="ECO:0000256" key="7">
    <source>
        <dbReference type="ARBA" id="ARBA00023136"/>
    </source>
</evidence>
<sequence length="186" mass="19072">MRRVLDTIYGAAMVAACGAMVAIAALVLAQVLGRVLDRALVLAGGTALGLQVPSLAEIGGFLFVAATMLALPATLRAGGHVRVTLVQKLGGPGVQRALTLVVLVIALGLAVFAAWAVGARALDSFQFGTLSFGMVRVPLWIPQGVMALGLGLFALALADEAWSALRGIPAFRAAERARGTTPEEDA</sequence>
<dbReference type="GO" id="GO:0005886">
    <property type="term" value="C:plasma membrane"/>
    <property type="evidence" value="ECO:0007669"/>
    <property type="project" value="UniProtKB-SubCell"/>
</dbReference>
<keyword evidence="5 9" id="KW-0812">Transmembrane</keyword>
<feature type="transmembrane region" description="Helical" evidence="9">
    <location>
        <begin position="52"/>
        <end position="75"/>
    </location>
</feature>
<feature type="transmembrane region" description="Helical" evidence="9">
    <location>
        <begin position="7"/>
        <end position="32"/>
    </location>
</feature>
<evidence type="ECO:0000256" key="8">
    <source>
        <dbReference type="ARBA" id="ARBA00038436"/>
    </source>
</evidence>
<dbReference type="Proteomes" id="UP000706333">
    <property type="component" value="Unassembled WGS sequence"/>
</dbReference>
<evidence type="ECO:0000256" key="3">
    <source>
        <dbReference type="ARBA" id="ARBA00022475"/>
    </source>
</evidence>
<keyword evidence="3" id="KW-1003">Cell membrane</keyword>
<name>A0A934WHK0_9RHOB</name>
<accession>A0A934WHK0</accession>
<evidence type="ECO:0000256" key="2">
    <source>
        <dbReference type="ARBA" id="ARBA00022448"/>
    </source>
</evidence>
<organism evidence="11 12">
    <name type="scientific">Rhodobaculum claviforme</name>
    <dbReference type="NCBI Taxonomy" id="1549854"/>
    <lineage>
        <taxon>Bacteria</taxon>
        <taxon>Pseudomonadati</taxon>
        <taxon>Pseudomonadota</taxon>
        <taxon>Alphaproteobacteria</taxon>
        <taxon>Rhodobacterales</taxon>
        <taxon>Paracoccaceae</taxon>
        <taxon>Rhodobaculum</taxon>
    </lineage>
</organism>
<gene>
    <name evidence="11" type="ORF">CCR87_01175</name>
</gene>
<dbReference type="PROSITE" id="PS51257">
    <property type="entry name" value="PROKAR_LIPOPROTEIN"/>
    <property type="match status" value="1"/>
</dbReference>
<reference evidence="11" key="2">
    <citation type="journal article" date="2020" name="Microorganisms">
        <title>Osmotic Adaptation and Compatible Solute Biosynthesis of Phototrophic Bacteria as Revealed from Genome Analyses.</title>
        <authorList>
            <person name="Imhoff J.F."/>
            <person name="Rahn T."/>
            <person name="Kunzel S."/>
            <person name="Keller A."/>
            <person name="Neulinger S.C."/>
        </authorList>
    </citation>
    <scope>NUCLEOTIDE SEQUENCE</scope>
    <source>
        <strain evidence="11">LMG 28126</strain>
    </source>
</reference>
<evidence type="ECO:0000256" key="1">
    <source>
        <dbReference type="ARBA" id="ARBA00004429"/>
    </source>
</evidence>
<keyword evidence="7 9" id="KW-0472">Membrane</keyword>
<evidence type="ECO:0000259" key="10">
    <source>
        <dbReference type="Pfam" id="PF04290"/>
    </source>
</evidence>
<evidence type="ECO:0000313" key="12">
    <source>
        <dbReference type="Proteomes" id="UP000706333"/>
    </source>
</evidence>
<feature type="transmembrane region" description="Helical" evidence="9">
    <location>
        <begin position="137"/>
        <end position="158"/>
    </location>
</feature>
<proteinExistence type="inferred from homology"/>
<comment type="subunit">
    <text evidence="9">The complex comprises the extracytoplasmic solute receptor protein and the two transmembrane proteins.</text>
</comment>
<feature type="transmembrane region" description="Helical" evidence="9">
    <location>
        <begin position="96"/>
        <end position="117"/>
    </location>
</feature>
<dbReference type="RefSeq" id="WP_201155501.1">
    <property type="nucleotide sequence ID" value="NZ_NHSD01000073.1"/>
</dbReference>
<evidence type="ECO:0000256" key="5">
    <source>
        <dbReference type="ARBA" id="ARBA00022692"/>
    </source>
</evidence>
<dbReference type="EMBL" id="NHSD01000073">
    <property type="protein sequence ID" value="MBK5925979.1"/>
    <property type="molecule type" value="Genomic_DNA"/>
</dbReference>
<dbReference type="InterPro" id="IPR007387">
    <property type="entry name" value="TRAP_DctQ"/>
</dbReference>
<evidence type="ECO:0000256" key="9">
    <source>
        <dbReference type="RuleBase" id="RU369079"/>
    </source>
</evidence>
<keyword evidence="4 9" id="KW-0997">Cell inner membrane</keyword>
<keyword evidence="2 9" id="KW-0813">Transport</keyword>
<evidence type="ECO:0000256" key="6">
    <source>
        <dbReference type="ARBA" id="ARBA00022989"/>
    </source>
</evidence>
<dbReference type="GO" id="GO:0022857">
    <property type="term" value="F:transmembrane transporter activity"/>
    <property type="evidence" value="ECO:0007669"/>
    <property type="project" value="UniProtKB-UniRule"/>
</dbReference>
<comment type="function">
    <text evidence="9">Part of the tripartite ATP-independent periplasmic (TRAP) transport system.</text>
</comment>
<dbReference type="GO" id="GO:0015740">
    <property type="term" value="P:C4-dicarboxylate transport"/>
    <property type="evidence" value="ECO:0007669"/>
    <property type="project" value="TreeGrafter"/>
</dbReference>
<dbReference type="InterPro" id="IPR055348">
    <property type="entry name" value="DctQ"/>
</dbReference>
<comment type="similarity">
    <text evidence="8 9">Belongs to the TRAP transporter small permease family.</text>
</comment>